<feature type="region of interest" description="Disordered" evidence="1">
    <location>
        <begin position="456"/>
        <end position="479"/>
    </location>
</feature>
<feature type="region of interest" description="Disordered" evidence="1">
    <location>
        <begin position="353"/>
        <end position="431"/>
    </location>
</feature>
<gene>
    <name evidence="2" type="primary">Jcad</name>
    <name evidence="2" type="ORF">UPUEPO_R04090</name>
</gene>
<dbReference type="PANTHER" id="PTHR34757">
    <property type="entry name" value="JUNCTIONAL PROTEIN ASSOCIATED WITH CORONARY ARTERY DISEASE"/>
    <property type="match status" value="1"/>
</dbReference>
<feature type="region of interest" description="Disordered" evidence="1">
    <location>
        <begin position="494"/>
        <end position="566"/>
    </location>
</feature>
<feature type="region of interest" description="Disordered" evidence="1">
    <location>
        <begin position="608"/>
        <end position="632"/>
    </location>
</feature>
<feature type="region of interest" description="Disordered" evidence="1">
    <location>
        <begin position="791"/>
        <end position="829"/>
    </location>
</feature>
<organism evidence="2 3">
    <name type="scientific">Upupa epops</name>
    <name type="common">Eurasian hoopoe</name>
    <dbReference type="NCBI Taxonomy" id="57439"/>
    <lineage>
        <taxon>Eukaryota</taxon>
        <taxon>Metazoa</taxon>
        <taxon>Chordata</taxon>
        <taxon>Craniata</taxon>
        <taxon>Vertebrata</taxon>
        <taxon>Euteleostomi</taxon>
        <taxon>Archelosauria</taxon>
        <taxon>Archosauria</taxon>
        <taxon>Dinosauria</taxon>
        <taxon>Saurischia</taxon>
        <taxon>Theropoda</taxon>
        <taxon>Coelurosauria</taxon>
        <taxon>Aves</taxon>
        <taxon>Neognathae</taxon>
        <taxon>Neoaves</taxon>
        <taxon>Telluraves</taxon>
        <taxon>Coraciimorphae</taxon>
        <taxon>Bucerotiformes</taxon>
        <taxon>Upupidae</taxon>
        <taxon>Upupa</taxon>
    </lineage>
</organism>
<feature type="region of interest" description="Disordered" evidence="1">
    <location>
        <begin position="261"/>
        <end position="330"/>
    </location>
</feature>
<protein>
    <submittedName>
        <fullName evidence="2">JCAD disease</fullName>
    </submittedName>
</protein>
<feature type="compositionally biased region" description="Polar residues" evidence="1">
    <location>
        <begin position="791"/>
        <end position="804"/>
    </location>
</feature>
<evidence type="ECO:0000256" key="1">
    <source>
        <dbReference type="SAM" id="MobiDB-lite"/>
    </source>
</evidence>
<accession>A0A7K6AT27</accession>
<feature type="region of interest" description="Disordered" evidence="1">
    <location>
        <begin position="1265"/>
        <end position="1295"/>
    </location>
</feature>
<feature type="region of interest" description="Disordered" evidence="1">
    <location>
        <begin position="42"/>
        <end position="124"/>
    </location>
</feature>
<dbReference type="PANTHER" id="PTHR34757:SF1">
    <property type="entry name" value="JUNCTIONAL CADHERIN 5-ASSOCIATED PROTEIN"/>
    <property type="match status" value="1"/>
</dbReference>
<feature type="compositionally biased region" description="Low complexity" evidence="1">
    <location>
        <begin position="943"/>
        <end position="955"/>
    </location>
</feature>
<reference evidence="2 3" key="1">
    <citation type="submission" date="2019-09" db="EMBL/GenBank/DDBJ databases">
        <title>Bird 10,000 Genomes (B10K) Project - Family phase.</title>
        <authorList>
            <person name="Zhang G."/>
        </authorList>
    </citation>
    <scope>NUCLEOTIDE SEQUENCE [LARGE SCALE GENOMIC DNA]</scope>
    <source>
        <strain evidence="2">B10K-DU-012-37</strain>
    </source>
</reference>
<sequence length="1332" mass="146077">NQPNMFSVEDLLISHGYKLSKNPPVSYESRYDGYRHDIAANRSAQRTLNGVEAESRPGAYSKRPLVKTSSSSTESSHGSQGRQAGPGYHHDLQGLSTFHSSEGGAYDRPQLTRSSQPKTDKDLAYWRRRGQDFSVLLGYSQKPGVEMKGMAAALGTPRHPKESQMKVGMGTGYVRKGGKQQSCDVPGDCKWQSLGVESWNQPKKVGRQMSEGDREKLLQELYSLTLGDNVRSTHKGKSQSLPRVLSPECMQCVEMPSLTNSNASLSVNKTPSHPSNRPSVEPAKHHDTGGHFLPLVKPKYGRPLKPPSYELQRQSRAPTETASFQDHYQKDEPISYLAKVNEPRQDACMQESGLEPPVYVPPPSYKSPTHQNVTPNPPNEVPNTDTYASSNQQGPAERVGPCQRPAMNASEAGGDPCEDNHLPHRKQSHARRPADYLCSVQYIPFDDPRIRHIKIAPPEGLQDNTKYRENACSPSSGALQERDLQVQYNSAFLHASSSSSSEKGERTSDSSTHSTRWLAPSNRHQENCALLDQRDSRSTTNHSPHNEASAAHTKGRSSVRPSHLDSTCETITKVKKFEPGTGMQNKKSSKKKMNETIFCLVSIPVKSESNLPDTDRNNNITQSPDKNGFANNGALHEQSLLSMSSTDLELQALTGSMTNKNELQKQELWRPEEFKQMNDLRFIQPTKHRELKYSGSWPGDQYKDQQTQTSFAEEPKSPQFLHGTKPGQTNSDKRLSPGLLRCTASTTGSKQAGLPFDETSCRQSAHGMKGQTYLNQSSNSAFSRTATSILQAPSPKAHQSQPVPSQERETSLPSKGEVVKGEAGSPCNSKELFGQFLLKPVSRRPWDAISELESFNKELQEQEESTSSEEDVESAAASPQAGALTQRKVSRNEKSNQEPKHSEKLEMVVPEVPAFKSGRVKSKSESWSMGTERSGEPGGVGSQGSSQPGESSEGVRPADGSLITEMRIGEIKNQTSKQPVCVDPLQRVLPGSPSSSYHSNPFNNPVLQEMSKDQNYLDFVKLSKGATPTNDPVFERGLGVALSLTKRSQGLSEPDLRSVGLDEAPGPGAKSSDHSTSVNVVEIPVNESLQARAARILGIDIAVESLLPDEPTGPHPGSSPANGAQDSGSSVRSTVSDKEGKKDSSYEGRRKCGWTESALFVRAGGRSLYPDECQDTLQEGCAKTMVTEQQVLEQPVSLSQGEDRNSVCKPAACQHSERRVRSTSKVIETLQGKLTSPPSRTAMDRLVRMKEVDSVSRMRRLSIKSADSGEEVDEEKLSRVQEERGSKLASSGAVSKRVISLSENGYLGGLDKKKMDRDFSLDTYDPTKVEKV</sequence>
<feature type="region of interest" description="Disordered" evidence="1">
    <location>
        <begin position="693"/>
        <end position="757"/>
    </location>
</feature>
<feature type="compositionally biased region" description="Low complexity" evidence="1">
    <location>
        <begin position="69"/>
        <end position="79"/>
    </location>
</feature>
<evidence type="ECO:0000313" key="2">
    <source>
        <dbReference type="EMBL" id="NWU92747.1"/>
    </source>
</evidence>
<dbReference type="GO" id="GO:0005912">
    <property type="term" value="C:adherens junction"/>
    <property type="evidence" value="ECO:0007669"/>
    <property type="project" value="TreeGrafter"/>
</dbReference>
<feature type="compositionally biased region" description="Basic and acidic residues" evidence="1">
    <location>
        <begin position="1275"/>
        <end position="1286"/>
    </location>
</feature>
<feature type="non-terminal residue" evidence="2">
    <location>
        <position position="1332"/>
    </location>
</feature>
<dbReference type="Pfam" id="PF15351">
    <property type="entry name" value="JCAD"/>
    <property type="match status" value="1"/>
</dbReference>
<feature type="compositionally biased region" description="Polar residues" evidence="1">
    <location>
        <begin position="385"/>
        <end position="394"/>
    </location>
</feature>
<feature type="compositionally biased region" description="Polar residues" evidence="1">
    <location>
        <begin position="261"/>
        <end position="278"/>
    </location>
</feature>
<feature type="non-terminal residue" evidence="2">
    <location>
        <position position="1"/>
    </location>
</feature>
<feature type="compositionally biased region" description="Polar residues" evidence="1">
    <location>
        <begin position="311"/>
        <end position="326"/>
    </location>
</feature>
<dbReference type="Proteomes" id="UP000544127">
    <property type="component" value="Unassembled WGS sequence"/>
</dbReference>
<dbReference type="GO" id="GO:0032587">
    <property type="term" value="C:ruffle membrane"/>
    <property type="evidence" value="ECO:0007669"/>
    <property type="project" value="TreeGrafter"/>
</dbReference>
<comment type="caution">
    <text evidence="2">The sequence shown here is derived from an EMBL/GenBank/DDBJ whole genome shotgun (WGS) entry which is preliminary data.</text>
</comment>
<feature type="compositionally biased region" description="Basic and acidic residues" evidence="1">
    <location>
        <begin position="890"/>
        <end position="906"/>
    </location>
</feature>
<feature type="compositionally biased region" description="Basic and acidic residues" evidence="1">
    <location>
        <begin position="1135"/>
        <end position="1148"/>
    </location>
</feature>
<evidence type="ECO:0000313" key="3">
    <source>
        <dbReference type="Proteomes" id="UP000544127"/>
    </source>
</evidence>
<feature type="region of interest" description="Disordered" evidence="1">
    <location>
        <begin position="1107"/>
        <end position="1148"/>
    </location>
</feature>
<name>A0A7K6AT27_UPUEP</name>
<dbReference type="InterPro" id="IPR028221">
    <property type="entry name" value="JCAD"/>
</dbReference>
<keyword evidence="3" id="KW-1185">Reference proteome</keyword>
<proteinExistence type="predicted"/>
<dbReference type="EMBL" id="VZRI01004654">
    <property type="protein sequence ID" value="NWU92747.1"/>
    <property type="molecule type" value="Genomic_DNA"/>
</dbReference>
<dbReference type="OrthoDB" id="8669630at2759"/>
<feature type="region of interest" description="Disordered" evidence="1">
    <location>
        <begin position="1049"/>
        <end position="1076"/>
    </location>
</feature>
<dbReference type="GO" id="GO:1903589">
    <property type="term" value="P:positive regulation of blood vessel endothelial cell proliferation involved in sprouting angiogenesis"/>
    <property type="evidence" value="ECO:0007669"/>
    <property type="project" value="TreeGrafter"/>
</dbReference>
<feature type="compositionally biased region" description="Acidic residues" evidence="1">
    <location>
        <begin position="861"/>
        <end position="873"/>
    </location>
</feature>
<feature type="region of interest" description="Disordered" evidence="1">
    <location>
        <begin position="854"/>
        <end position="959"/>
    </location>
</feature>
<feature type="compositionally biased region" description="Polar residues" evidence="1">
    <location>
        <begin position="608"/>
        <end position="625"/>
    </location>
</feature>
<feature type="compositionally biased region" description="Polar residues" evidence="1">
    <location>
        <begin position="1119"/>
        <end position="1134"/>
    </location>
</feature>